<evidence type="ECO:0000313" key="2">
    <source>
        <dbReference type="Proteomes" id="UP000032266"/>
    </source>
</evidence>
<reference evidence="1 2" key="1">
    <citation type="submission" date="2014-01" db="EMBL/GenBank/DDBJ databases">
        <title>Full genme sequencing of cellulolytic bacterium Gynuella sunshinyii YC6258T gen. nov., sp. nov.</title>
        <authorList>
            <person name="Khan H."/>
            <person name="Chung E.J."/>
            <person name="Chung Y.R."/>
        </authorList>
    </citation>
    <scope>NUCLEOTIDE SEQUENCE [LARGE SCALE GENOMIC DNA]</scope>
    <source>
        <strain evidence="1 2">YC6258</strain>
    </source>
</reference>
<organism evidence="1 2">
    <name type="scientific">Gynuella sunshinyii YC6258</name>
    <dbReference type="NCBI Taxonomy" id="1445510"/>
    <lineage>
        <taxon>Bacteria</taxon>
        <taxon>Pseudomonadati</taxon>
        <taxon>Pseudomonadota</taxon>
        <taxon>Gammaproteobacteria</taxon>
        <taxon>Oceanospirillales</taxon>
        <taxon>Saccharospirillaceae</taxon>
        <taxon>Gynuella</taxon>
    </lineage>
</organism>
<sequence length="52" mass="6177">MFVLEHFYQLNPSKHQQIIKNRLKKLSPMNHGSIHRSPHSRLLSLIWMSAIL</sequence>
<dbReference type="STRING" id="1445510.YC6258_00829"/>
<dbReference type="AlphaFoldDB" id="A0A0C5VRJ0"/>
<dbReference type="EMBL" id="CP007142">
    <property type="protein sequence ID" value="AJQ92879.1"/>
    <property type="molecule type" value="Genomic_DNA"/>
</dbReference>
<gene>
    <name evidence="1" type="ORF">YC6258_00829</name>
</gene>
<evidence type="ECO:0000313" key="1">
    <source>
        <dbReference type="EMBL" id="AJQ92879.1"/>
    </source>
</evidence>
<accession>A0A0C5VRJ0</accession>
<dbReference type="KEGG" id="gsn:YC6258_00829"/>
<proteinExistence type="predicted"/>
<dbReference type="HOGENOM" id="CLU_3080401_0_0_6"/>
<keyword evidence="2" id="KW-1185">Reference proteome</keyword>
<name>A0A0C5VRJ0_9GAMM</name>
<protein>
    <submittedName>
        <fullName evidence="1">Uncharacterized protein</fullName>
    </submittedName>
</protein>
<dbReference type="Proteomes" id="UP000032266">
    <property type="component" value="Chromosome"/>
</dbReference>